<dbReference type="InterPro" id="IPR041413">
    <property type="entry name" value="MLTR_LBD"/>
</dbReference>
<dbReference type="Gene3D" id="1.10.260.40">
    <property type="entry name" value="lambda repressor-like DNA-binding domains"/>
    <property type="match status" value="1"/>
</dbReference>
<dbReference type="SMART" id="SM00530">
    <property type="entry name" value="HTH_XRE"/>
    <property type="match status" value="1"/>
</dbReference>
<dbReference type="Pfam" id="PF13560">
    <property type="entry name" value="HTH_31"/>
    <property type="match status" value="1"/>
</dbReference>
<sequence length="295" mass="32629">MSRDPGAVGTRVRGSFRLTLALMGDSTVNLLGEYLRARRELLRPADVGLPESARRRVPGLRREEVATLSGISVDYYLGLEQGRDRRPSAEILRALAQALRLDESATTHLFALAHSVPYVPRSRERAHRHRVSPVLARLIDSWPTTPAFVQTHTFLVLAANPLAQALSPVHTPGTNLLRTVFLDPDNFPVEPDPRQDFVACLRGLAGTEVDDPDLEALVSELSLRSESFRRLWARHDVRGRTNGRATIAHPLVGILTLDFERLLVPSAPGQQLVAYSAESDSRSHEALRLLAELAD</sequence>
<dbReference type="Proteomes" id="UP001499947">
    <property type="component" value="Unassembled WGS sequence"/>
</dbReference>
<dbReference type="InterPro" id="IPR010982">
    <property type="entry name" value="Lambda_DNA-bd_dom_sf"/>
</dbReference>
<dbReference type="EMBL" id="BAAALR010000075">
    <property type="protein sequence ID" value="GAA1714596.1"/>
    <property type="molecule type" value="Genomic_DNA"/>
</dbReference>
<dbReference type="CDD" id="cd00093">
    <property type="entry name" value="HTH_XRE"/>
    <property type="match status" value="1"/>
</dbReference>
<dbReference type="PANTHER" id="PTHR35010">
    <property type="entry name" value="BLL4672 PROTEIN-RELATED"/>
    <property type="match status" value="1"/>
</dbReference>
<protein>
    <submittedName>
        <fullName evidence="2">Helix-turn-helix transcriptional regulator</fullName>
    </submittedName>
</protein>
<feature type="domain" description="HTH cro/C1-type" evidence="1">
    <location>
        <begin position="59"/>
        <end position="106"/>
    </location>
</feature>
<comment type="caution">
    <text evidence="2">The sequence shown here is derived from an EMBL/GenBank/DDBJ whole genome shotgun (WGS) entry which is preliminary data.</text>
</comment>
<keyword evidence="3" id="KW-1185">Reference proteome</keyword>
<dbReference type="Pfam" id="PF17765">
    <property type="entry name" value="MLTR_LBD"/>
    <property type="match status" value="1"/>
</dbReference>
<proteinExistence type="predicted"/>
<accession>A0ABN2IYV8</accession>
<dbReference type="SUPFAM" id="SSF47413">
    <property type="entry name" value="lambda repressor-like DNA-binding domains"/>
    <property type="match status" value="1"/>
</dbReference>
<dbReference type="PANTHER" id="PTHR35010:SF2">
    <property type="entry name" value="BLL4672 PROTEIN"/>
    <property type="match status" value="1"/>
</dbReference>
<organism evidence="2 3">
    <name type="scientific">Streptomyces yatensis</name>
    <dbReference type="NCBI Taxonomy" id="155177"/>
    <lineage>
        <taxon>Bacteria</taxon>
        <taxon>Bacillati</taxon>
        <taxon>Actinomycetota</taxon>
        <taxon>Actinomycetes</taxon>
        <taxon>Kitasatosporales</taxon>
        <taxon>Streptomycetaceae</taxon>
        <taxon>Streptomyces</taxon>
        <taxon>Streptomyces violaceusniger group</taxon>
    </lineage>
</organism>
<evidence type="ECO:0000259" key="1">
    <source>
        <dbReference type="PROSITE" id="PS50943"/>
    </source>
</evidence>
<gene>
    <name evidence="2" type="ORF">GCM10009680_64830</name>
</gene>
<dbReference type="Gene3D" id="3.30.450.180">
    <property type="match status" value="1"/>
</dbReference>
<name>A0ABN2IYV8_9ACTN</name>
<dbReference type="InterPro" id="IPR001387">
    <property type="entry name" value="Cro/C1-type_HTH"/>
</dbReference>
<dbReference type="PROSITE" id="PS50943">
    <property type="entry name" value="HTH_CROC1"/>
    <property type="match status" value="1"/>
</dbReference>
<evidence type="ECO:0000313" key="2">
    <source>
        <dbReference type="EMBL" id="GAA1714596.1"/>
    </source>
</evidence>
<evidence type="ECO:0000313" key="3">
    <source>
        <dbReference type="Proteomes" id="UP001499947"/>
    </source>
</evidence>
<reference evidence="2 3" key="1">
    <citation type="journal article" date="2019" name="Int. J. Syst. Evol. Microbiol.">
        <title>The Global Catalogue of Microorganisms (GCM) 10K type strain sequencing project: providing services to taxonomists for standard genome sequencing and annotation.</title>
        <authorList>
            <consortium name="The Broad Institute Genomics Platform"/>
            <consortium name="The Broad Institute Genome Sequencing Center for Infectious Disease"/>
            <person name="Wu L."/>
            <person name="Ma J."/>
        </authorList>
    </citation>
    <scope>NUCLEOTIDE SEQUENCE [LARGE SCALE GENOMIC DNA]</scope>
    <source>
        <strain evidence="2 3">JCM 13244</strain>
    </source>
</reference>